<sequence>MKIGVPKEIKNHEYRVGLTPDSVRELIHRGHEVFVETTAGEAIGFTDDLYQNSGGQICPTAEDVFEQSELIIKVKEPQPSEVALLTPQHTLFTYLHLAPDHDLTDSLIASGATCIAYETVTDEQGRLPLLAPMSEIAGRMAVQAGAHSLEMEGGGRGVLLAGASGVPAAEVLVLGAGVVGANALSVAVGMGAHVTVMDTSMPRLRQLDQQYGNRVSTLYSTRTALDDYMAKADLVIGAVLLPGASAPKLIKYSHLNSMKRRAVIVDVAIDQGGCAESSRITTHDNPVFIEENVVHYCVANMPGAVARTSTLALNNAVLPFAITLADHGIKSALMSDPHLLAGLNVYRGELVSPEVADSQNRSFTDRLRLLSRS</sequence>
<keyword evidence="3 5" id="KW-0560">Oxidoreductase</keyword>
<keyword evidence="9" id="KW-1185">Reference proteome</keyword>
<dbReference type="SMART" id="SM01003">
    <property type="entry name" value="AlaDh_PNT_N"/>
    <property type="match status" value="1"/>
</dbReference>
<dbReference type="PROSITE" id="PS00837">
    <property type="entry name" value="ALADH_PNT_2"/>
    <property type="match status" value="1"/>
</dbReference>
<gene>
    <name evidence="8" type="primary">ald</name>
    <name evidence="8" type="ORF">NBRC116585_13670</name>
</gene>
<comment type="similarity">
    <text evidence="1 5">Belongs to the AlaDH/PNT family.</text>
</comment>
<evidence type="ECO:0000256" key="3">
    <source>
        <dbReference type="ARBA" id="ARBA00023002"/>
    </source>
</evidence>
<dbReference type="SMART" id="SM01002">
    <property type="entry name" value="AlaDh_PNT_C"/>
    <property type="match status" value="1"/>
</dbReference>
<dbReference type="SUPFAM" id="SSF52283">
    <property type="entry name" value="Formate/glycerate dehydrogenase catalytic domain-like"/>
    <property type="match status" value="1"/>
</dbReference>
<feature type="domain" description="Alanine dehydrogenase/pyridine nucleotide transhydrogenase N-terminal" evidence="7">
    <location>
        <begin position="4"/>
        <end position="137"/>
    </location>
</feature>
<evidence type="ECO:0000256" key="5">
    <source>
        <dbReference type="PIRNR" id="PIRNR000183"/>
    </source>
</evidence>
<evidence type="ECO:0000313" key="8">
    <source>
        <dbReference type="EMBL" id="GAA6145249.1"/>
    </source>
</evidence>
<evidence type="ECO:0000313" key="9">
    <source>
        <dbReference type="Proteomes" id="UP001481413"/>
    </source>
</evidence>
<dbReference type="SUPFAM" id="SSF51735">
    <property type="entry name" value="NAD(P)-binding Rossmann-fold domains"/>
    <property type="match status" value="1"/>
</dbReference>
<reference evidence="8 9" key="1">
    <citation type="submission" date="2024-04" db="EMBL/GenBank/DDBJ databases">
        <title>Draft genome sequence of Thalassolituus maritimus NBRC 116585.</title>
        <authorList>
            <person name="Miyakawa T."/>
            <person name="Kusuya Y."/>
            <person name="Miura T."/>
        </authorList>
    </citation>
    <scope>NUCLEOTIDE SEQUENCE [LARGE SCALE GENOMIC DNA]</scope>
    <source>
        <strain evidence="8 9">5NW40-0001</strain>
    </source>
</reference>
<evidence type="ECO:0000259" key="6">
    <source>
        <dbReference type="SMART" id="SM01002"/>
    </source>
</evidence>
<dbReference type="RefSeq" id="WP_353294184.1">
    <property type="nucleotide sequence ID" value="NZ_BAABWH010000003.1"/>
</dbReference>
<dbReference type="PANTHER" id="PTHR42795">
    <property type="entry name" value="ALANINE DEHYDROGENASE"/>
    <property type="match status" value="1"/>
</dbReference>
<dbReference type="InterPro" id="IPR008141">
    <property type="entry name" value="Ala_DH"/>
</dbReference>
<dbReference type="InterPro" id="IPR036291">
    <property type="entry name" value="NAD(P)-bd_dom_sf"/>
</dbReference>
<dbReference type="EC" id="1.4.1.1" evidence="2 5"/>
<dbReference type="InterPro" id="IPR007886">
    <property type="entry name" value="AlaDH/PNT_N"/>
</dbReference>
<dbReference type="CDD" id="cd05305">
    <property type="entry name" value="L-AlaDH"/>
    <property type="match status" value="1"/>
</dbReference>
<evidence type="ECO:0000256" key="4">
    <source>
        <dbReference type="ARBA" id="ARBA00023027"/>
    </source>
</evidence>
<comment type="catalytic activity">
    <reaction evidence="5">
        <text>L-alanine + NAD(+) + H2O = pyruvate + NH4(+) + NADH + H(+)</text>
        <dbReference type="Rhea" id="RHEA:18405"/>
        <dbReference type="ChEBI" id="CHEBI:15361"/>
        <dbReference type="ChEBI" id="CHEBI:15377"/>
        <dbReference type="ChEBI" id="CHEBI:15378"/>
        <dbReference type="ChEBI" id="CHEBI:28938"/>
        <dbReference type="ChEBI" id="CHEBI:57540"/>
        <dbReference type="ChEBI" id="CHEBI:57945"/>
        <dbReference type="ChEBI" id="CHEBI:57972"/>
        <dbReference type="EC" id="1.4.1.1"/>
    </reaction>
</comment>
<dbReference type="NCBIfam" id="TIGR00518">
    <property type="entry name" value="alaDH"/>
    <property type="match status" value="1"/>
</dbReference>
<proteinExistence type="inferred from homology"/>
<protein>
    <recommendedName>
        <fullName evidence="2 5">Alanine dehydrogenase</fullName>
        <ecNumber evidence="2 5">1.4.1.1</ecNumber>
    </recommendedName>
</protein>
<name>A0ABP9ZYQ7_9GAMM</name>
<evidence type="ECO:0000256" key="2">
    <source>
        <dbReference type="ARBA" id="ARBA00012897"/>
    </source>
</evidence>
<dbReference type="Proteomes" id="UP001481413">
    <property type="component" value="Unassembled WGS sequence"/>
</dbReference>
<evidence type="ECO:0000256" key="1">
    <source>
        <dbReference type="ARBA" id="ARBA00005689"/>
    </source>
</evidence>
<feature type="domain" description="Alanine dehydrogenase/pyridine nucleotide transhydrogenase NAD(H)-binding" evidence="6">
    <location>
        <begin position="149"/>
        <end position="297"/>
    </location>
</feature>
<comment type="caution">
    <text evidence="8">The sequence shown here is derived from an EMBL/GenBank/DDBJ whole genome shotgun (WGS) entry which is preliminary data.</text>
</comment>
<evidence type="ECO:0000259" key="7">
    <source>
        <dbReference type="SMART" id="SM01003"/>
    </source>
</evidence>
<dbReference type="PANTHER" id="PTHR42795:SF1">
    <property type="entry name" value="ALANINE DEHYDROGENASE"/>
    <property type="match status" value="1"/>
</dbReference>
<dbReference type="Gene3D" id="3.40.50.720">
    <property type="entry name" value="NAD(P)-binding Rossmann-like Domain"/>
    <property type="match status" value="2"/>
</dbReference>
<dbReference type="InterPro" id="IPR008143">
    <property type="entry name" value="Ala_DH/PNT_CS2"/>
</dbReference>
<organism evidence="8 9">
    <name type="scientific">Thalassolituus maritimus</name>
    <dbReference type="NCBI Taxonomy" id="484498"/>
    <lineage>
        <taxon>Bacteria</taxon>
        <taxon>Pseudomonadati</taxon>
        <taxon>Pseudomonadota</taxon>
        <taxon>Gammaproteobacteria</taxon>
        <taxon>Oceanospirillales</taxon>
        <taxon>Oceanospirillaceae</taxon>
        <taxon>Thalassolituus</taxon>
    </lineage>
</organism>
<keyword evidence="4 5" id="KW-0520">NAD</keyword>
<dbReference type="PIRSF" id="PIRSF000183">
    <property type="entry name" value="Alanine_dh"/>
    <property type="match status" value="1"/>
</dbReference>
<dbReference type="Pfam" id="PF05222">
    <property type="entry name" value="AlaDh_PNT_N"/>
    <property type="match status" value="1"/>
</dbReference>
<dbReference type="EMBL" id="BAABWH010000003">
    <property type="protein sequence ID" value="GAA6145249.1"/>
    <property type="molecule type" value="Genomic_DNA"/>
</dbReference>
<accession>A0ABP9ZYQ7</accession>
<dbReference type="Pfam" id="PF01262">
    <property type="entry name" value="AlaDh_PNT_C"/>
    <property type="match status" value="1"/>
</dbReference>
<dbReference type="InterPro" id="IPR007698">
    <property type="entry name" value="AlaDH/PNT_NAD(H)-bd"/>
</dbReference>